<proteinExistence type="predicted"/>
<sequence>MGIINYILSKFERLCVFAGSEEYRRKMKRLGW</sequence>
<name>A0A5P8PIX7_9CAUD</name>
<organism evidence="1 2">
    <name type="scientific">Stenotrophomonas phage Mendera</name>
    <dbReference type="NCBI Taxonomy" id="2650877"/>
    <lineage>
        <taxon>Viruses</taxon>
        <taxon>Duplodnaviria</taxon>
        <taxon>Heunggongvirae</taxon>
        <taxon>Uroviricota</taxon>
        <taxon>Caudoviricetes</taxon>
        <taxon>Menderavirus</taxon>
        <taxon>Menderavirus mendera</taxon>
    </lineage>
</organism>
<protein>
    <submittedName>
        <fullName evidence="1">Uncharacterized protein</fullName>
    </submittedName>
</protein>
<dbReference type="EMBL" id="MN098328">
    <property type="protein sequence ID" value="QFR56686.1"/>
    <property type="molecule type" value="Genomic_DNA"/>
</dbReference>
<accession>A0A5P8PIX7</accession>
<evidence type="ECO:0000313" key="1">
    <source>
        <dbReference type="EMBL" id="QFR56686.1"/>
    </source>
</evidence>
<dbReference type="Proteomes" id="UP000326601">
    <property type="component" value="Segment"/>
</dbReference>
<reference evidence="2" key="1">
    <citation type="submission" date="2019-06" db="EMBL/GenBank/DDBJ databases">
        <title>Complete genome sequence of Stenotrophomonas phage Mendera.</title>
        <authorList>
            <person name="Garza K."/>
            <person name="Newkirk H."/>
            <person name="Moreland R."/>
            <person name="Liu M."/>
            <person name="Ramsey J."/>
            <person name="Gonzalez C.F."/>
            <person name="Leavitt J."/>
        </authorList>
    </citation>
    <scope>NUCLEOTIDE SEQUENCE [LARGE SCALE GENOMIC DNA]</scope>
</reference>
<evidence type="ECO:0000313" key="2">
    <source>
        <dbReference type="Proteomes" id="UP000326601"/>
    </source>
</evidence>
<gene>
    <name evidence="1" type="ORF">CPT_Mendera_160</name>
</gene>
<keyword evidence="2" id="KW-1185">Reference proteome</keyword>